<feature type="compositionally biased region" description="Low complexity" evidence="1">
    <location>
        <begin position="133"/>
        <end position="153"/>
    </location>
</feature>
<gene>
    <name evidence="2" type="ORF">FIBSPDRAFT_858490</name>
</gene>
<feature type="region of interest" description="Disordered" evidence="1">
    <location>
        <begin position="49"/>
        <end position="153"/>
    </location>
</feature>
<evidence type="ECO:0000256" key="1">
    <source>
        <dbReference type="SAM" id="MobiDB-lite"/>
    </source>
</evidence>
<proteinExistence type="predicted"/>
<evidence type="ECO:0000313" key="2">
    <source>
        <dbReference type="EMBL" id="KZP23535.1"/>
    </source>
</evidence>
<name>A0A166M177_9AGAM</name>
<feature type="region of interest" description="Disordered" evidence="1">
    <location>
        <begin position="452"/>
        <end position="676"/>
    </location>
</feature>
<dbReference type="STRING" id="436010.A0A166M177"/>
<feature type="compositionally biased region" description="Low complexity" evidence="1">
    <location>
        <begin position="49"/>
        <end position="115"/>
    </location>
</feature>
<reference evidence="2 3" key="1">
    <citation type="journal article" date="2016" name="Mol. Biol. Evol.">
        <title>Comparative Genomics of Early-Diverging Mushroom-Forming Fungi Provides Insights into the Origins of Lignocellulose Decay Capabilities.</title>
        <authorList>
            <person name="Nagy L.G."/>
            <person name="Riley R."/>
            <person name="Tritt A."/>
            <person name="Adam C."/>
            <person name="Daum C."/>
            <person name="Floudas D."/>
            <person name="Sun H."/>
            <person name="Yadav J.S."/>
            <person name="Pangilinan J."/>
            <person name="Larsson K.H."/>
            <person name="Matsuura K."/>
            <person name="Barry K."/>
            <person name="Labutti K."/>
            <person name="Kuo R."/>
            <person name="Ohm R.A."/>
            <person name="Bhattacharya S.S."/>
            <person name="Shirouzu T."/>
            <person name="Yoshinaga Y."/>
            <person name="Martin F.M."/>
            <person name="Grigoriev I.V."/>
            <person name="Hibbett D.S."/>
        </authorList>
    </citation>
    <scope>NUCLEOTIDE SEQUENCE [LARGE SCALE GENOMIC DNA]</scope>
    <source>
        <strain evidence="2 3">CBS 109695</strain>
    </source>
</reference>
<keyword evidence="3" id="KW-1185">Reference proteome</keyword>
<protein>
    <submittedName>
        <fullName evidence="2">Uncharacterized protein</fullName>
    </submittedName>
</protein>
<dbReference type="Proteomes" id="UP000076532">
    <property type="component" value="Unassembled WGS sequence"/>
</dbReference>
<feature type="compositionally biased region" description="Pro residues" evidence="1">
    <location>
        <begin position="592"/>
        <end position="602"/>
    </location>
</feature>
<feature type="region of interest" description="Disordered" evidence="1">
    <location>
        <begin position="361"/>
        <end position="423"/>
    </location>
</feature>
<dbReference type="AlphaFoldDB" id="A0A166M177"/>
<feature type="compositionally biased region" description="Polar residues" evidence="1">
    <location>
        <begin position="504"/>
        <end position="515"/>
    </location>
</feature>
<sequence>MSLRLTRKRGRWRMNNKFRLETMFPGRDEVVVTLPPMSPVQATTRFVTSATGASTSTPTSSSSAVSASSTRSTSALAGPSVEASARDSASGSSSASTSSATSSTGRSSLASSTSETLKRSLSASDGPTMHSQTSRSISSSISSLPLSSSTSSHSHLLTSTSSRIFSSSSSASPGSSSVTTPISSTSSLSIIIPLSTTPLSTTNLPSFPSSSSASTPLSTSFSLINPTMPTSDPPSATSSPSWTPLTLSTYTPPYTSTSAAYTPPPSSPATSPTTTQHIYTSTLYITNHSGSATVVSTVVSSGSLSTGVATSDNNRFAHNRGAIIGTAFVGVWIYRRISELNASAENDGDEDLPPANYAAQAYDPAQPLPGSGEGSGEGSDDGMSSDHAAQSSDHGHGGGRAPSSYSHHSSSRHHPYMTGFGQAADTMRDDQPMMAMADGALPVSAAAAALATANTTPEDAEQDPELGYQSRSGPSPFGGQSSSQGQSYAKRKVSSDEDPFATYPTRSASQTQASSGHRRSVDAKGQKAVPPVPPTSFKRSMKGILGRLLADGSLPTTRPKSVRSRESYGKARSTSPPPFMFGPPIIDVRAPTPRPTSPPQPSRPTIANATPPAGIAWPGQPVLEAPEGLLDPKLPSTSLRDHEDYTRPFGQLTVHNRQHSITTLDTDDDEKTTIDA</sequence>
<dbReference type="OrthoDB" id="3039272at2759"/>
<organism evidence="2 3">
    <name type="scientific">Athelia psychrophila</name>
    <dbReference type="NCBI Taxonomy" id="1759441"/>
    <lineage>
        <taxon>Eukaryota</taxon>
        <taxon>Fungi</taxon>
        <taxon>Dikarya</taxon>
        <taxon>Basidiomycota</taxon>
        <taxon>Agaricomycotina</taxon>
        <taxon>Agaricomycetes</taxon>
        <taxon>Agaricomycetidae</taxon>
        <taxon>Atheliales</taxon>
        <taxon>Atheliaceae</taxon>
        <taxon>Athelia</taxon>
    </lineage>
</organism>
<dbReference type="EMBL" id="KV417532">
    <property type="protein sequence ID" value="KZP23535.1"/>
    <property type="molecule type" value="Genomic_DNA"/>
</dbReference>
<accession>A0A166M177</accession>
<evidence type="ECO:0000313" key="3">
    <source>
        <dbReference type="Proteomes" id="UP000076532"/>
    </source>
</evidence>
<feature type="compositionally biased region" description="Low complexity" evidence="1">
    <location>
        <begin position="469"/>
        <end position="487"/>
    </location>
</feature>
<feature type="compositionally biased region" description="Polar residues" evidence="1">
    <location>
        <begin position="119"/>
        <end position="132"/>
    </location>
</feature>